<sequence length="40" mass="4584">MNHVGKELLELVSCTIQIPRGRHAVLCQLLQRTNLTKLTR</sequence>
<accession>I3SCN7</accession>
<dbReference type="EMBL" id="BT138234">
    <property type="protein sequence ID" value="AFK38029.1"/>
    <property type="molecule type" value="mRNA"/>
</dbReference>
<proteinExistence type="evidence at transcript level"/>
<name>I3SCN7_LOTJA</name>
<dbReference type="AlphaFoldDB" id="I3SCN7"/>
<protein>
    <submittedName>
        <fullName evidence="1">Uncharacterized protein</fullName>
    </submittedName>
</protein>
<organism evidence="1">
    <name type="scientific">Lotus japonicus</name>
    <name type="common">Lotus corniculatus var. japonicus</name>
    <dbReference type="NCBI Taxonomy" id="34305"/>
    <lineage>
        <taxon>Eukaryota</taxon>
        <taxon>Viridiplantae</taxon>
        <taxon>Streptophyta</taxon>
        <taxon>Embryophyta</taxon>
        <taxon>Tracheophyta</taxon>
        <taxon>Spermatophyta</taxon>
        <taxon>Magnoliopsida</taxon>
        <taxon>eudicotyledons</taxon>
        <taxon>Gunneridae</taxon>
        <taxon>Pentapetalae</taxon>
        <taxon>rosids</taxon>
        <taxon>fabids</taxon>
        <taxon>Fabales</taxon>
        <taxon>Fabaceae</taxon>
        <taxon>Papilionoideae</taxon>
        <taxon>50 kb inversion clade</taxon>
        <taxon>NPAAA clade</taxon>
        <taxon>Hologalegina</taxon>
        <taxon>robinioid clade</taxon>
        <taxon>Loteae</taxon>
        <taxon>Lotus</taxon>
    </lineage>
</organism>
<evidence type="ECO:0000313" key="1">
    <source>
        <dbReference type="EMBL" id="AFK38029.1"/>
    </source>
</evidence>
<reference evidence="1" key="1">
    <citation type="submission" date="2012-05" db="EMBL/GenBank/DDBJ databases">
        <authorList>
            <person name="Krishnakumar V."/>
            <person name="Cheung F."/>
            <person name="Xiao Y."/>
            <person name="Chan A."/>
            <person name="Moskal W.A."/>
            <person name="Town C.D."/>
        </authorList>
    </citation>
    <scope>NUCLEOTIDE SEQUENCE</scope>
</reference>